<proteinExistence type="predicted"/>
<accession>A0A6V7TWF1</accession>
<evidence type="ECO:0000256" key="1">
    <source>
        <dbReference type="SAM" id="SignalP"/>
    </source>
</evidence>
<keyword evidence="1" id="KW-0732">Signal</keyword>
<gene>
    <name evidence="2" type="ORF">MENT_LOCUS5198</name>
</gene>
<reference evidence="2 3" key="1">
    <citation type="submission" date="2020-08" db="EMBL/GenBank/DDBJ databases">
        <authorList>
            <person name="Koutsovoulos G."/>
            <person name="Danchin GJ E."/>
        </authorList>
    </citation>
    <scope>NUCLEOTIDE SEQUENCE [LARGE SCALE GENOMIC DNA]</scope>
</reference>
<feature type="chain" id="PRO_5027721344" evidence="1">
    <location>
        <begin position="25"/>
        <end position="95"/>
    </location>
</feature>
<dbReference type="OrthoDB" id="5888226at2759"/>
<sequence length="95" mass="10713">MIKFSPIIILNLIIFSFFLCEIKSANIDKFNIPEIPIQHSVSKQRIMEPAALQKYKECVAKCAHKEFNIFPLGQKAGKHNFGSIQKCSDGCNNGK</sequence>
<evidence type="ECO:0000313" key="2">
    <source>
        <dbReference type="EMBL" id="CAD2136707.1"/>
    </source>
</evidence>
<organism evidence="2 3">
    <name type="scientific">Meloidogyne enterolobii</name>
    <name type="common">Root-knot nematode worm</name>
    <name type="synonym">Meloidogyne mayaguensis</name>
    <dbReference type="NCBI Taxonomy" id="390850"/>
    <lineage>
        <taxon>Eukaryota</taxon>
        <taxon>Metazoa</taxon>
        <taxon>Ecdysozoa</taxon>
        <taxon>Nematoda</taxon>
        <taxon>Chromadorea</taxon>
        <taxon>Rhabditida</taxon>
        <taxon>Tylenchina</taxon>
        <taxon>Tylenchomorpha</taxon>
        <taxon>Tylenchoidea</taxon>
        <taxon>Meloidogynidae</taxon>
        <taxon>Meloidogyninae</taxon>
        <taxon>Meloidogyne</taxon>
    </lineage>
</organism>
<comment type="caution">
    <text evidence="2">The sequence shown here is derived from an EMBL/GenBank/DDBJ whole genome shotgun (WGS) entry which is preliminary data.</text>
</comment>
<name>A0A6V7TWF1_MELEN</name>
<feature type="signal peptide" evidence="1">
    <location>
        <begin position="1"/>
        <end position="24"/>
    </location>
</feature>
<dbReference type="AlphaFoldDB" id="A0A6V7TWF1"/>
<dbReference type="Proteomes" id="UP000580250">
    <property type="component" value="Unassembled WGS sequence"/>
</dbReference>
<dbReference type="EMBL" id="CAJEWN010000018">
    <property type="protein sequence ID" value="CAD2136707.1"/>
    <property type="molecule type" value="Genomic_DNA"/>
</dbReference>
<protein>
    <submittedName>
        <fullName evidence="2">Uncharacterized protein</fullName>
    </submittedName>
</protein>
<evidence type="ECO:0000313" key="3">
    <source>
        <dbReference type="Proteomes" id="UP000580250"/>
    </source>
</evidence>